<comment type="subcellular location">
    <subcellularLocation>
        <location evidence="2">Cell outer membrane</location>
        <topology evidence="2">Lipid-anchor</topology>
    </subcellularLocation>
</comment>
<dbReference type="Gene3D" id="1.20.1600.10">
    <property type="entry name" value="Outer membrane efflux proteins (OEP)"/>
    <property type="match status" value="1"/>
</dbReference>
<keyword evidence="3" id="KW-0175">Coiled coil</keyword>
<dbReference type="GO" id="GO:0015562">
    <property type="term" value="F:efflux transmembrane transporter activity"/>
    <property type="evidence" value="ECO:0007669"/>
    <property type="project" value="InterPro"/>
</dbReference>
<keyword evidence="5" id="KW-1185">Reference proteome</keyword>
<dbReference type="KEGG" id="pmes:FX988_02922"/>
<dbReference type="SUPFAM" id="SSF56954">
    <property type="entry name" value="Outer membrane efflux proteins (OEP)"/>
    <property type="match status" value="1"/>
</dbReference>
<dbReference type="RefSeq" id="WP_160180853.1">
    <property type="nucleotide sequence ID" value="NZ_CP047656.1"/>
</dbReference>
<gene>
    <name evidence="4" type="ORF">FX988_02922</name>
</gene>
<sequence length="460" mass="50515">MGNILKIGTLAGLILALSACAVGPDYQAPTKANNVDVASTYEKAEKLTNWWQAFGDEDLNRLINEALKENRTLFQAQANVLRAYSIFRDSQNDLLPKGTLDVGYEAGKNPTVLESDDNTLARGYNTGANLTWDVDLFGKVRRAIEASLAEAEQADILWHDAQLQIISQVAASYGDYRGAQFRLRVAEQNLANLRQTRTIVKARFQAGFASELEMARIDAQVFEVEATVPQMRTLLARADATLSALLAKKPGELALNAEPDLPQLTQPVALIPGENYLRYRADVASSERALAASTARIGVATADLYPNISVSGFLGFMSGPGLTLGGETKSWSVAPTISWQAADLVSVKARIRQAKASSEIALAQFEQQVFDALADMQFSLQSYNFSRQQQQSTKYQWQASEKAMTLARQRFEAGSGEFLELLEAQRDALRSRDLLALQEQQSFNRLVDIYRAFGGGLSVI</sequence>
<dbReference type="InterPro" id="IPR003423">
    <property type="entry name" value="OMP_efflux"/>
</dbReference>
<accession>A0A857JQ31</accession>
<dbReference type="NCBIfam" id="TIGR01845">
    <property type="entry name" value="outer_NodT"/>
    <property type="match status" value="1"/>
</dbReference>
<dbReference type="AlphaFoldDB" id="A0A857JQ31"/>
<feature type="coiled-coil region" evidence="3">
    <location>
        <begin position="176"/>
        <end position="203"/>
    </location>
</feature>
<keyword evidence="2" id="KW-0472">Membrane</keyword>
<dbReference type="Proteomes" id="UP000464524">
    <property type="component" value="Chromosome"/>
</dbReference>
<dbReference type="GO" id="GO:0009279">
    <property type="term" value="C:cell outer membrane"/>
    <property type="evidence" value="ECO:0007669"/>
    <property type="project" value="UniProtKB-SubCell"/>
</dbReference>
<evidence type="ECO:0000256" key="2">
    <source>
        <dbReference type="RuleBase" id="RU362097"/>
    </source>
</evidence>
<comment type="similarity">
    <text evidence="1 2">Belongs to the outer membrane factor (OMF) (TC 1.B.17) family.</text>
</comment>
<dbReference type="Gene3D" id="2.20.200.10">
    <property type="entry name" value="Outer membrane efflux proteins (OEP)"/>
    <property type="match status" value="1"/>
</dbReference>
<dbReference type="EMBL" id="CP047656">
    <property type="protein sequence ID" value="QHJ12664.1"/>
    <property type="molecule type" value="Genomic_DNA"/>
</dbReference>
<dbReference type="Pfam" id="PF02321">
    <property type="entry name" value="OEP"/>
    <property type="match status" value="2"/>
</dbReference>
<protein>
    <submittedName>
        <fullName evidence="4">Outer membrane protein OprM</fullName>
    </submittedName>
</protein>
<keyword evidence="2" id="KW-0449">Lipoprotein</keyword>
<dbReference type="OrthoDB" id="9770517at2"/>
<organism evidence="4 5">
    <name type="scientific">Paraglaciecola mesophila</name>
    <dbReference type="NCBI Taxonomy" id="197222"/>
    <lineage>
        <taxon>Bacteria</taxon>
        <taxon>Pseudomonadati</taxon>
        <taxon>Pseudomonadota</taxon>
        <taxon>Gammaproteobacteria</taxon>
        <taxon>Alteromonadales</taxon>
        <taxon>Alteromonadaceae</taxon>
        <taxon>Paraglaciecola</taxon>
    </lineage>
</organism>
<keyword evidence="2" id="KW-1134">Transmembrane beta strand</keyword>
<dbReference type="PROSITE" id="PS51257">
    <property type="entry name" value="PROKAR_LIPOPROTEIN"/>
    <property type="match status" value="1"/>
</dbReference>
<dbReference type="PANTHER" id="PTHR30203">
    <property type="entry name" value="OUTER MEMBRANE CATION EFFLUX PROTEIN"/>
    <property type="match status" value="1"/>
</dbReference>
<evidence type="ECO:0000313" key="4">
    <source>
        <dbReference type="EMBL" id="QHJ12664.1"/>
    </source>
</evidence>
<keyword evidence="2" id="KW-0564">Palmitate</keyword>
<evidence type="ECO:0000256" key="3">
    <source>
        <dbReference type="SAM" id="Coils"/>
    </source>
</evidence>
<feature type="signal peptide" evidence="2">
    <location>
        <begin position="1"/>
        <end position="21"/>
    </location>
</feature>
<dbReference type="PANTHER" id="PTHR30203:SF25">
    <property type="entry name" value="OUTER MEMBRANE PROTEIN-RELATED"/>
    <property type="match status" value="1"/>
</dbReference>
<evidence type="ECO:0000256" key="1">
    <source>
        <dbReference type="ARBA" id="ARBA00007613"/>
    </source>
</evidence>
<reference evidence="4 5" key="1">
    <citation type="submission" date="2019-12" db="EMBL/GenBank/DDBJ databases">
        <title>Genome sequencing and assembly of endphytes of Porphyra tenera.</title>
        <authorList>
            <person name="Park J.M."/>
            <person name="Shin R."/>
            <person name="Jo S.H."/>
        </authorList>
    </citation>
    <scope>NUCLEOTIDE SEQUENCE [LARGE SCALE GENOMIC DNA]</scope>
    <source>
        <strain evidence="4 5">GPM4</strain>
    </source>
</reference>
<keyword evidence="2" id="KW-0812">Transmembrane</keyword>
<feature type="chain" id="PRO_5033114323" evidence="2">
    <location>
        <begin position="22"/>
        <end position="460"/>
    </location>
</feature>
<evidence type="ECO:0000313" key="5">
    <source>
        <dbReference type="Proteomes" id="UP000464524"/>
    </source>
</evidence>
<keyword evidence="2" id="KW-0732">Signal</keyword>
<name>A0A857JQ31_9ALTE</name>
<dbReference type="InterPro" id="IPR010131">
    <property type="entry name" value="MdtP/NodT-like"/>
</dbReference>
<proteinExistence type="inferred from homology"/>